<dbReference type="HOGENOM" id="CLU_060605_0_0_1"/>
<dbReference type="EMBL" id="KE721155">
    <property type="protein sequence ID" value="ERF71977.1"/>
    <property type="molecule type" value="Genomic_DNA"/>
</dbReference>
<dbReference type="eggNOG" id="KOG1371">
    <property type="taxonomic scope" value="Eukaryota"/>
</dbReference>
<dbReference type="InterPro" id="IPR021986">
    <property type="entry name" value="Spherulin4"/>
</dbReference>
<keyword evidence="2" id="KW-1185">Reference proteome</keyword>
<dbReference type="GeneID" id="19242329"/>
<protein>
    <recommendedName>
        <fullName evidence="3">NAD-dependent epimerase/dehydratase domain-containing protein</fullName>
    </recommendedName>
</protein>
<organism evidence="1 2">
    <name type="scientific">Endocarpon pusillum (strain Z07020 / HMAS-L-300199)</name>
    <name type="common">Lichen-forming fungus</name>
    <dbReference type="NCBI Taxonomy" id="1263415"/>
    <lineage>
        <taxon>Eukaryota</taxon>
        <taxon>Fungi</taxon>
        <taxon>Dikarya</taxon>
        <taxon>Ascomycota</taxon>
        <taxon>Pezizomycotina</taxon>
        <taxon>Eurotiomycetes</taxon>
        <taxon>Chaetothyriomycetidae</taxon>
        <taxon>Verrucariales</taxon>
        <taxon>Verrucariaceae</taxon>
        <taxon>Endocarpon</taxon>
    </lineage>
</organism>
<dbReference type="Gene3D" id="3.90.25.10">
    <property type="entry name" value="UDP-galactose 4-epimerase, domain 1"/>
    <property type="match status" value="1"/>
</dbReference>
<dbReference type="SUPFAM" id="SSF51735">
    <property type="entry name" value="NAD(P)-binding Rossmann-fold domains"/>
    <property type="match status" value="1"/>
</dbReference>
<proteinExistence type="predicted"/>
<dbReference type="InterPro" id="IPR036291">
    <property type="entry name" value="NAD(P)-bd_dom_sf"/>
</dbReference>
<name>U1G3U6_ENDPU</name>
<dbReference type="PANTHER" id="PTHR35040">
    <property type="match status" value="1"/>
</dbReference>
<accession>U1G3U6</accession>
<dbReference type="Gene3D" id="3.40.50.720">
    <property type="entry name" value="NAD(P)-binding Rossmann-like Domain"/>
    <property type="match status" value="1"/>
</dbReference>
<evidence type="ECO:0000313" key="2">
    <source>
        <dbReference type="Proteomes" id="UP000019373"/>
    </source>
</evidence>
<reference evidence="2" key="1">
    <citation type="journal article" date="2014" name="BMC Genomics">
        <title>Genome characteristics reveal the impact of lichenization on lichen-forming fungus Endocarpon pusillum Hedwig (Verrucariales, Ascomycota).</title>
        <authorList>
            <person name="Wang Y.-Y."/>
            <person name="Liu B."/>
            <person name="Zhang X.-Y."/>
            <person name="Zhou Q.-M."/>
            <person name="Zhang T."/>
            <person name="Li H."/>
            <person name="Yu Y.-F."/>
            <person name="Zhang X.-L."/>
            <person name="Hao X.-Y."/>
            <person name="Wang M."/>
            <person name="Wang L."/>
            <person name="Wei J.-C."/>
        </authorList>
    </citation>
    <scope>NUCLEOTIDE SEQUENCE [LARGE SCALE GENOMIC DNA]</scope>
    <source>
        <strain evidence="2">Z07020 / HMAS-L-300199</strain>
    </source>
</reference>
<evidence type="ECO:0008006" key="3">
    <source>
        <dbReference type="Google" id="ProtNLM"/>
    </source>
</evidence>
<evidence type="ECO:0000313" key="1">
    <source>
        <dbReference type="EMBL" id="ERF71977.1"/>
    </source>
</evidence>
<dbReference type="RefSeq" id="XP_007802362.1">
    <property type="nucleotide sequence ID" value="XM_007804171.1"/>
</dbReference>
<dbReference type="Proteomes" id="UP000019373">
    <property type="component" value="Unassembled WGS sequence"/>
</dbReference>
<dbReference type="OMA" id="TTWAPLY"/>
<dbReference type="OrthoDB" id="5342184at2759"/>
<sequence>MPVVVKAMSGERPILKIYGTDWETNEGTAIRDFIHVSDLDQGHIAALTDNEIASAKVVSIFSNSGQDRAIQITAHPNLNFIIILNPHNGPGSSPLPDEDYGREIRRLTARPNVRTVGYVRINYCKRDVTTVYEEIVKYAGWSNDHSTTGWGVHGIFFDETPNLYSDKAASYLEIASQTVKATPGILGDRMVIHNPGTVPDARLAEPGPDVTTVLEEPYKKYRSAALQERLSTLLPYDRPRCSYMVHSVPREKVKELVFELRCRGEFLFVTDQRCHFYTRFGSSWSDFIEAMEIEC</sequence>
<dbReference type="PANTHER" id="PTHR35040:SF9">
    <property type="entry name" value="4-LIKE CELL SURFACE PROTEIN, PUTATIVE (AFU_ORTHOLOGUE AFUA_4G14080)-RELATED"/>
    <property type="match status" value="1"/>
</dbReference>
<gene>
    <name evidence="1" type="ORF">EPUS_07447</name>
</gene>
<dbReference type="Pfam" id="PF12138">
    <property type="entry name" value="Spherulin4"/>
    <property type="match status" value="1"/>
</dbReference>
<dbReference type="AlphaFoldDB" id="U1G3U6"/>